<reference evidence="1" key="1">
    <citation type="submission" date="2023-11" db="EMBL/GenBank/DDBJ databases">
        <title>Genome assemblies of two species of porcelain crab, Petrolisthes cinctipes and Petrolisthes manimaculis (Anomura: Porcellanidae).</title>
        <authorList>
            <person name="Angst P."/>
        </authorList>
    </citation>
    <scope>NUCLEOTIDE SEQUENCE</scope>
    <source>
        <strain evidence="1">PB745_02</strain>
        <tissue evidence="1">Gill</tissue>
    </source>
</reference>
<gene>
    <name evidence="1" type="ORF">Pmani_023448</name>
</gene>
<proteinExistence type="predicted"/>
<accession>A0AAE1PAK2</accession>
<organism evidence="1 2">
    <name type="scientific">Petrolisthes manimaculis</name>
    <dbReference type="NCBI Taxonomy" id="1843537"/>
    <lineage>
        <taxon>Eukaryota</taxon>
        <taxon>Metazoa</taxon>
        <taxon>Ecdysozoa</taxon>
        <taxon>Arthropoda</taxon>
        <taxon>Crustacea</taxon>
        <taxon>Multicrustacea</taxon>
        <taxon>Malacostraca</taxon>
        <taxon>Eumalacostraca</taxon>
        <taxon>Eucarida</taxon>
        <taxon>Decapoda</taxon>
        <taxon>Pleocyemata</taxon>
        <taxon>Anomura</taxon>
        <taxon>Galatheoidea</taxon>
        <taxon>Porcellanidae</taxon>
        <taxon>Petrolisthes</taxon>
    </lineage>
</organism>
<protein>
    <submittedName>
        <fullName evidence="1">Uncharacterized protein</fullName>
    </submittedName>
</protein>
<dbReference type="AlphaFoldDB" id="A0AAE1PAK2"/>
<comment type="caution">
    <text evidence="1">The sequence shown here is derived from an EMBL/GenBank/DDBJ whole genome shotgun (WGS) entry which is preliminary data.</text>
</comment>
<name>A0AAE1PAK2_9EUCA</name>
<dbReference type="EMBL" id="JAWZYT010002409">
    <property type="protein sequence ID" value="KAK4304568.1"/>
    <property type="molecule type" value="Genomic_DNA"/>
</dbReference>
<sequence length="83" mass="9247">MWCATAVLLDQQSFSAIQTHGWLGIDSSRLPARPAVTSVSTDFASQQCGDTTLLWQAHKLAPRRYRALTYRTSQFNSVCVSLK</sequence>
<dbReference type="Proteomes" id="UP001292094">
    <property type="component" value="Unassembled WGS sequence"/>
</dbReference>
<keyword evidence="2" id="KW-1185">Reference proteome</keyword>
<evidence type="ECO:0000313" key="1">
    <source>
        <dbReference type="EMBL" id="KAK4304568.1"/>
    </source>
</evidence>
<evidence type="ECO:0000313" key="2">
    <source>
        <dbReference type="Proteomes" id="UP001292094"/>
    </source>
</evidence>